<dbReference type="Proteomes" id="UP000270112">
    <property type="component" value="Unassembled WGS sequence"/>
</dbReference>
<dbReference type="PROSITE" id="PS00455">
    <property type="entry name" value="AMP_BINDING"/>
    <property type="match status" value="1"/>
</dbReference>
<evidence type="ECO:0000256" key="1">
    <source>
        <dbReference type="SAM" id="MobiDB-lite"/>
    </source>
</evidence>
<evidence type="ECO:0000313" key="5">
    <source>
        <dbReference type="EMBL" id="RNM40130.1"/>
    </source>
</evidence>
<accession>A0A3N0IUK7</accession>
<organism evidence="5 7">
    <name type="scientific">Eggerthella sinensis</name>
    <dbReference type="NCBI Taxonomy" id="242230"/>
    <lineage>
        <taxon>Bacteria</taxon>
        <taxon>Bacillati</taxon>
        <taxon>Actinomycetota</taxon>
        <taxon>Coriobacteriia</taxon>
        <taxon>Eggerthellales</taxon>
        <taxon>Eggerthellaceae</taxon>
        <taxon>Eggerthella</taxon>
    </lineage>
</organism>
<reference evidence="4 6" key="1">
    <citation type="journal article" date="2018" name="Elife">
        <title>Discovery and characterization of a prevalent human gut bacterial enzyme sufficient for the inactivation of a family of plant toxins.</title>
        <authorList>
            <person name="Koppel N."/>
            <person name="Bisanz J.E."/>
            <person name="Pandelia M.E."/>
            <person name="Turnbaugh P.J."/>
            <person name="Balskus E.P."/>
        </authorList>
    </citation>
    <scope>NUCLEOTIDE SEQUENCE [LARGE SCALE GENOMIC DNA]</scope>
    <source>
        <strain evidence="4 6">DSM 16107</strain>
    </source>
</reference>
<dbReference type="InterPro" id="IPR025110">
    <property type="entry name" value="AMP-bd_C"/>
</dbReference>
<dbReference type="InterPro" id="IPR050237">
    <property type="entry name" value="ATP-dep_AMP-bd_enzyme"/>
</dbReference>
<dbReference type="Pfam" id="PF00501">
    <property type="entry name" value="AMP-binding"/>
    <property type="match status" value="1"/>
</dbReference>
<keyword evidence="6" id="KW-1185">Reference proteome</keyword>
<dbReference type="PANTHER" id="PTHR43767">
    <property type="entry name" value="LONG-CHAIN-FATTY-ACID--COA LIGASE"/>
    <property type="match status" value="1"/>
</dbReference>
<comment type="caution">
    <text evidence="5">The sequence shown here is derived from an EMBL/GenBank/DDBJ whole genome shotgun (WGS) entry which is preliminary data.</text>
</comment>
<feature type="domain" description="AMP-dependent synthetase/ligase" evidence="2">
    <location>
        <begin position="57"/>
        <end position="414"/>
    </location>
</feature>
<feature type="region of interest" description="Disordered" evidence="1">
    <location>
        <begin position="1"/>
        <end position="20"/>
    </location>
</feature>
<dbReference type="AlphaFoldDB" id="A0A3N0IUK7"/>
<evidence type="ECO:0000259" key="2">
    <source>
        <dbReference type="Pfam" id="PF00501"/>
    </source>
</evidence>
<dbReference type="EMBL" id="PPTT01000052">
    <property type="protein sequence ID" value="RDB62907.1"/>
    <property type="molecule type" value="Genomic_DNA"/>
</dbReference>
<dbReference type="GO" id="GO:0016877">
    <property type="term" value="F:ligase activity, forming carbon-sulfur bonds"/>
    <property type="evidence" value="ECO:0007669"/>
    <property type="project" value="UniProtKB-ARBA"/>
</dbReference>
<evidence type="ECO:0000313" key="4">
    <source>
        <dbReference type="EMBL" id="RDB62907.1"/>
    </source>
</evidence>
<dbReference type="Proteomes" id="UP000253817">
    <property type="component" value="Unassembled WGS sequence"/>
</dbReference>
<feature type="domain" description="AMP-binding enzyme C-terminal" evidence="3">
    <location>
        <begin position="465"/>
        <end position="539"/>
    </location>
</feature>
<gene>
    <name evidence="4" type="ORF">C1876_17045</name>
    <name evidence="5" type="ORF">DMP09_15680</name>
</gene>
<protein>
    <recommendedName>
        <fullName evidence="8">AMP-dependent synthetase</fullName>
    </recommendedName>
</protein>
<dbReference type="Gene3D" id="3.40.50.12780">
    <property type="entry name" value="N-terminal domain of ligase-like"/>
    <property type="match status" value="1"/>
</dbReference>
<name>A0A3N0IUK7_9ACTN</name>
<dbReference type="Pfam" id="PF13193">
    <property type="entry name" value="AMP-binding_C"/>
    <property type="match status" value="1"/>
</dbReference>
<evidence type="ECO:0008006" key="8">
    <source>
        <dbReference type="Google" id="ProtNLM"/>
    </source>
</evidence>
<reference evidence="7" key="2">
    <citation type="submission" date="2018-05" db="EMBL/GenBank/DDBJ databases">
        <title>Genome Sequencing of selected type strains of the family Eggerthellaceae.</title>
        <authorList>
            <person name="Danylec N."/>
            <person name="Stoll D.A."/>
            <person name="Doetsch A."/>
            <person name="Huch M."/>
        </authorList>
    </citation>
    <scope>NUCLEOTIDE SEQUENCE [LARGE SCALE GENOMIC DNA]</scope>
    <source>
        <strain evidence="7">DSM 16107</strain>
    </source>
</reference>
<dbReference type="InterPro" id="IPR045851">
    <property type="entry name" value="AMP-bd_C_sf"/>
</dbReference>
<evidence type="ECO:0000313" key="6">
    <source>
        <dbReference type="Proteomes" id="UP000253817"/>
    </source>
</evidence>
<proteinExistence type="predicted"/>
<reference evidence="5" key="3">
    <citation type="journal article" date="2019" name="Microbiol. Resour. Announc.">
        <title>Draft Genome Sequences of Type Strains of Gordonibacter faecihominis, Paraeggerthella hongkongensis, Parvibacter caecicola,Slackia equolifaciens, Slackia faecicanis, and Slackia isoflavoniconvertens.</title>
        <authorList>
            <person name="Danylec N."/>
            <person name="Stoll D.A."/>
            <person name="Dotsch A."/>
            <person name="Huch M."/>
        </authorList>
    </citation>
    <scope>NUCLEOTIDE SEQUENCE</scope>
    <source>
        <strain evidence="5">DSM 16107</strain>
    </source>
</reference>
<dbReference type="SUPFAM" id="SSF56801">
    <property type="entry name" value="Acetyl-CoA synthetase-like"/>
    <property type="match status" value="1"/>
</dbReference>
<dbReference type="InterPro" id="IPR042099">
    <property type="entry name" value="ANL_N_sf"/>
</dbReference>
<dbReference type="Gene3D" id="3.30.300.30">
    <property type="match status" value="1"/>
</dbReference>
<sequence>MATGMAMETEAGAATEEAEARERVVAKQRAAWERVLAGRERPAFPAPDLTLKERFNELAQMQPDAPYLVYRDEELSYGACNERARRFAAALQRLGCGRGHRVMLCMANAPDLVLLCHACFKLGVIVVCANPLEQRRDLRAKLEDCRPRAVIADERSYPSLRDLAEELGTAAPCVRLLASLRVDELPPQPEPVVRLDPDDVQVLQYTGGTTGVMKGCCHTSRGYLASSAAMAQAFVPVLGAFPARTLVALPMGHGSGFTTAVTSPLMAGGSVVLVDALKPSLEDVLVAIERSRPTVWPTVPLVINRYIANEELRRRYDLSSVRIVLTGAAPLARDTILRFEELSHARITEAYGLSEAVNVVTLSPVGRPVAGKVGVPLANTDVLLVDVRTGRVLDEPGAVGEIVVRSPSVMKGYWNDPQRTAEQLRDGWLRTGDLGSFDECGLLQIAGRKKEVIIVSGFNVYPRDVAEALLAHPDVAEAHVVGIPDEERGEVPAALVVRAPGARLTEADLIAFCKRTMTRYKVPRRICFVDALPALGNGKPDGAAMSRWRF</sequence>
<dbReference type="InterPro" id="IPR000873">
    <property type="entry name" value="AMP-dep_synth/lig_dom"/>
</dbReference>
<evidence type="ECO:0000313" key="7">
    <source>
        <dbReference type="Proteomes" id="UP000270112"/>
    </source>
</evidence>
<evidence type="ECO:0000259" key="3">
    <source>
        <dbReference type="Pfam" id="PF13193"/>
    </source>
</evidence>
<dbReference type="InterPro" id="IPR020845">
    <property type="entry name" value="AMP-binding_CS"/>
</dbReference>
<dbReference type="EMBL" id="QICC01000104">
    <property type="protein sequence ID" value="RNM40130.1"/>
    <property type="molecule type" value="Genomic_DNA"/>
</dbReference>
<dbReference type="PANTHER" id="PTHR43767:SF7">
    <property type="entry name" value="MEDIUM_LONG-CHAIN-FATTY-ACID--COA LIGASE FADD8"/>
    <property type="match status" value="1"/>
</dbReference>
<feature type="compositionally biased region" description="Low complexity" evidence="1">
    <location>
        <begin position="1"/>
        <end position="15"/>
    </location>
</feature>